<protein>
    <submittedName>
        <fullName evidence="1">Uncharacterized protein</fullName>
    </submittedName>
</protein>
<sequence>MSRPRGMDCVGMDTFRGTTGLNATSSSRASLYSKNDGNVSLDNTAVVLRVESPISGDLLIAPVAKNRSGVRDPVSGTPMRYEGDGAIVQTPATANQFMRTRKFYIDKDVDITIQTLRSTTKVNRNTNEKVGTAGTPTGMDPALLFYQGRR</sequence>
<organism evidence="1 2">
    <name type="scientific">Volvox africanus</name>
    <dbReference type="NCBI Taxonomy" id="51714"/>
    <lineage>
        <taxon>Eukaryota</taxon>
        <taxon>Viridiplantae</taxon>
        <taxon>Chlorophyta</taxon>
        <taxon>core chlorophytes</taxon>
        <taxon>Chlorophyceae</taxon>
        <taxon>CS clade</taxon>
        <taxon>Chlamydomonadales</taxon>
        <taxon>Volvocaceae</taxon>
        <taxon>Volvox</taxon>
    </lineage>
</organism>
<comment type="caution">
    <text evidence="1">The sequence shown here is derived from an EMBL/GenBank/DDBJ whole genome shotgun (WGS) entry which is preliminary data.</text>
</comment>
<name>A0A8J4F7W8_9CHLO</name>
<keyword evidence="2" id="KW-1185">Reference proteome</keyword>
<accession>A0A8J4F7W8</accession>
<gene>
    <name evidence="1" type="ORF">Vafri_17912</name>
</gene>
<evidence type="ECO:0000313" key="1">
    <source>
        <dbReference type="EMBL" id="GIL63897.1"/>
    </source>
</evidence>
<reference evidence="1" key="1">
    <citation type="journal article" date="2021" name="Proc. Natl. Acad. Sci. U.S.A.">
        <title>Three genomes in the algal genus Volvox reveal the fate of a haploid sex-determining region after a transition to homothallism.</title>
        <authorList>
            <person name="Yamamoto K."/>
            <person name="Hamaji T."/>
            <person name="Kawai-Toyooka H."/>
            <person name="Matsuzaki R."/>
            <person name="Takahashi F."/>
            <person name="Nishimura Y."/>
            <person name="Kawachi M."/>
            <person name="Noguchi H."/>
            <person name="Minakuchi Y."/>
            <person name="Umen J.G."/>
            <person name="Toyoda A."/>
            <person name="Nozaki H."/>
        </authorList>
    </citation>
    <scope>NUCLEOTIDE SEQUENCE</scope>
    <source>
        <strain evidence="1">NIES-3780</strain>
    </source>
</reference>
<dbReference type="Proteomes" id="UP000747399">
    <property type="component" value="Unassembled WGS sequence"/>
</dbReference>
<evidence type="ECO:0000313" key="2">
    <source>
        <dbReference type="Proteomes" id="UP000747399"/>
    </source>
</evidence>
<dbReference type="EMBL" id="BNCO01000061">
    <property type="protein sequence ID" value="GIL63897.1"/>
    <property type="molecule type" value="Genomic_DNA"/>
</dbReference>
<dbReference type="AlphaFoldDB" id="A0A8J4F7W8"/>
<proteinExistence type="predicted"/>